<keyword evidence="3" id="KW-0238">DNA-binding</keyword>
<comment type="similarity">
    <text evidence="1">Belongs to the SorC transcriptional regulatory family.</text>
</comment>
<evidence type="ECO:0000313" key="7">
    <source>
        <dbReference type="Proteomes" id="UP000030380"/>
    </source>
</evidence>
<evidence type="ECO:0000259" key="5">
    <source>
        <dbReference type="Pfam" id="PF04198"/>
    </source>
</evidence>
<dbReference type="GO" id="GO:0030246">
    <property type="term" value="F:carbohydrate binding"/>
    <property type="evidence" value="ECO:0007669"/>
    <property type="project" value="InterPro"/>
</dbReference>
<name>A0A0A3ASQ6_9PAST</name>
<dbReference type="Gene3D" id="3.40.50.1360">
    <property type="match status" value="1"/>
</dbReference>
<comment type="caution">
    <text evidence="6">The sequence shown here is derived from an EMBL/GenBank/DDBJ whole genome shotgun (WGS) entry which is preliminary data.</text>
</comment>
<dbReference type="EMBL" id="JSUM01000013">
    <property type="protein sequence ID" value="KGQ70100.1"/>
    <property type="molecule type" value="Genomic_DNA"/>
</dbReference>
<dbReference type="RefSeq" id="WP_034616315.1">
    <property type="nucleotide sequence ID" value="NZ_JSUM01000013.1"/>
</dbReference>
<reference evidence="6 7" key="1">
    <citation type="submission" date="2014-11" db="EMBL/GenBank/DDBJ databases">
        <title>Draft genome sequence of Chelonobacter oris 1662T, associated with respiratory disease in Hermann's Tortoises.</title>
        <authorList>
            <person name="Kudirkiene E."/>
            <person name="Hansen M.J."/>
            <person name="Bojesen A.M."/>
        </authorList>
    </citation>
    <scope>NUCLEOTIDE SEQUENCE [LARGE SCALE GENOMIC DNA]</scope>
    <source>
        <strain evidence="6 7">1662</strain>
    </source>
</reference>
<keyword evidence="4" id="KW-0804">Transcription</keyword>
<evidence type="ECO:0000256" key="4">
    <source>
        <dbReference type="ARBA" id="ARBA00023163"/>
    </source>
</evidence>
<evidence type="ECO:0000256" key="1">
    <source>
        <dbReference type="ARBA" id="ARBA00010466"/>
    </source>
</evidence>
<keyword evidence="2" id="KW-0805">Transcription regulation</keyword>
<dbReference type="InterPro" id="IPR007324">
    <property type="entry name" value="Sugar-bd_dom_put"/>
</dbReference>
<dbReference type="AlphaFoldDB" id="A0A0A3ASQ6"/>
<dbReference type="InterPro" id="IPR036388">
    <property type="entry name" value="WH-like_DNA-bd_sf"/>
</dbReference>
<gene>
    <name evidence="6" type="ORF">OA57_08555</name>
</gene>
<sequence length="324" mass="36338">MNNNKKFFKIDPILHASWLYYQEGLNQADVAEKMNVSRLTINKYLLQARERGVIKIELNLDEYMNDYSAITIKTKFNLSNVFIVPGIHSAIMPSTEFRKYMANAGAAYLAEMIEDNDFLGVAWGRTIHMLGNYITPKRLHNVNVIQMLGSILPQPDFTTIESSTKIAQKLSAECVSLHVPAIVSTSRLAQELMNEPIIQHNFSLLQQCNKALTVVGNTQNTNPLISSGVLSTQEMKIVRDLGAVGVLCGRFYDIDGQAVPYKDVDNRLLGITLDQLREIKTKIFLSAGEHNFDALIGALHGNFITDLIIDEDTAKFLLNYTPKQ</sequence>
<dbReference type="Gene3D" id="1.10.10.10">
    <property type="entry name" value="Winged helix-like DNA-binding domain superfamily/Winged helix DNA-binding domain"/>
    <property type="match status" value="1"/>
</dbReference>
<dbReference type="GO" id="GO:0003677">
    <property type="term" value="F:DNA binding"/>
    <property type="evidence" value="ECO:0007669"/>
    <property type="project" value="UniProtKB-KW"/>
</dbReference>
<keyword evidence="7" id="KW-1185">Reference proteome</keyword>
<dbReference type="SUPFAM" id="SSF100950">
    <property type="entry name" value="NagB/RpiA/CoA transferase-like"/>
    <property type="match status" value="1"/>
</dbReference>
<proteinExistence type="inferred from homology"/>
<dbReference type="PANTHER" id="PTHR34294">
    <property type="entry name" value="TRANSCRIPTIONAL REGULATOR-RELATED"/>
    <property type="match status" value="1"/>
</dbReference>
<dbReference type="Proteomes" id="UP000030380">
    <property type="component" value="Unassembled WGS sequence"/>
</dbReference>
<dbReference type="STRING" id="505317.OA57_08555"/>
<dbReference type="InterPro" id="IPR037171">
    <property type="entry name" value="NagB/RpiA_transferase-like"/>
</dbReference>
<dbReference type="PANTHER" id="PTHR34294:SF1">
    <property type="entry name" value="TRANSCRIPTIONAL REGULATOR LSRR"/>
    <property type="match status" value="1"/>
</dbReference>
<organism evidence="6 7">
    <name type="scientific">Chelonobacter oris</name>
    <dbReference type="NCBI Taxonomy" id="505317"/>
    <lineage>
        <taxon>Bacteria</taxon>
        <taxon>Pseudomonadati</taxon>
        <taxon>Pseudomonadota</taxon>
        <taxon>Gammaproteobacteria</taxon>
        <taxon>Pasteurellales</taxon>
        <taxon>Pasteurellaceae</taxon>
        <taxon>Chelonobacter</taxon>
    </lineage>
</organism>
<dbReference type="Pfam" id="PF04198">
    <property type="entry name" value="Sugar-bind"/>
    <property type="match status" value="1"/>
</dbReference>
<evidence type="ECO:0000256" key="3">
    <source>
        <dbReference type="ARBA" id="ARBA00023125"/>
    </source>
</evidence>
<protein>
    <submittedName>
        <fullName evidence="6">Transcriptional regulator</fullName>
    </submittedName>
</protein>
<evidence type="ECO:0000256" key="2">
    <source>
        <dbReference type="ARBA" id="ARBA00023015"/>
    </source>
</evidence>
<feature type="domain" description="Sugar-binding" evidence="5">
    <location>
        <begin position="71"/>
        <end position="319"/>
    </location>
</feature>
<evidence type="ECO:0000313" key="6">
    <source>
        <dbReference type="EMBL" id="KGQ70100.1"/>
    </source>
</evidence>
<dbReference type="InterPro" id="IPR051054">
    <property type="entry name" value="SorC_transcr_regulators"/>
</dbReference>
<accession>A0A0A3ASQ6</accession>